<sequence length="383" mass="39327">MAVRVVLRRAALLGVPATVAGAAILRDSVDITVPLRPLLDALDPETAHTVGLAAARVGLSPREHRSFRTATTATSGTPVARVLDTTVWGRRFANPVGLAAGFDKDAVAVEPLLAMGFVFRLPAAAAIINRYGFNSGGADAVEPRLSALRTGKGPAGIVGVNVGKNKDTPDDQAGADYAAAVTALAAHADYLVVNVSSPNTPGLRALQGKARLADVLTKVVTARDAALAHVPAADRPPVLVKIAPDLSRTDKEDIAAVVELLHIDGMVISNTTISREGVASGGVADEAGGLSGAPLREAATALVAEMYDLTGGRVPIIGVGGVATGDDAYAKVRAGASLVAMYTALAYEGPSVVTRVKRGLADRLDRDGFKNVAEAVGADHRRR</sequence>
<protein>
    <submittedName>
        <fullName evidence="1">Uncharacterized protein</fullName>
    </submittedName>
</protein>
<keyword evidence="2" id="KW-1185">Reference proteome</keyword>
<dbReference type="Proteomes" id="UP000798662">
    <property type="component" value="Chromosome 2"/>
</dbReference>
<evidence type="ECO:0000313" key="2">
    <source>
        <dbReference type="Proteomes" id="UP000798662"/>
    </source>
</evidence>
<comment type="caution">
    <text evidence="1">The sequence shown here is derived from an EMBL/GenBank/DDBJ whole genome shotgun (WGS) entry which is preliminary data.</text>
</comment>
<dbReference type="EMBL" id="CM020619">
    <property type="protein sequence ID" value="KAK1866378.1"/>
    <property type="molecule type" value="Genomic_DNA"/>
</dbReference>
<proteinExistence type="predicted"/>
<name>A0ACC3C8H7_PYRYE</name>
<reference evidence="1" key="1">
    <citation type="submission" date="2019-11" db="EMBL/GenBank/DDBJ databases">
        <title>Nori genome reveals adaptations in red seaweeds to the harsh intertidal environment.</title>
        <authorList>
            <person name="Wang D."/>
            <person name="Mao Y."/>
        </authorList>
    </citation>
    <scope>NUCLEOTIDE SEQUENCE</scope>
    <source>
        <tissue evidence="1">Gametophyte</tissue>
    </source>
</reference>
<evidence type="ECO:0000313" key="1">
    <source>
        <dbReference type="EMBL" id="KAK1866378.1"/>
    </source>
</evidence>
<gene>
    <name evidence="1" type="ORF">I4F81_008898</name>
</gene>
<organism evidence="1 2">
    <name type="scientific">Pyropia yezoensis</name>
    <name type="common">Susabi-nori</name>
    <name type="synonym">Porphyra yezoensis</name>
    <dbReference type="NCBI Taxonomy" id="2788"/>
    <lineage>
        <taxon>Eukaryota</taxon>
        <taxon>Rhodophyta</taxon>
        <taxon>Bangiophyceae</taxon>
        <taxon>Bangiales</taxon>
        <taxon>Bangiaceae</taxon>
        <taxon>Pyropia</taxon>
    </lineage>
</organism>
<accession>A0ACC3C8H7</accession>